<dbReference type="EMBL" id="DVJN01000233">
    <property type="protein sequence ID" value="HIS93803.1"/>
    <property type="molecule type" value="Genomic_DNA"/>
</dbReference>
<protein>
    <submittedName>
        <fullName evidence="2">Nucleotidyltransferase family protein</fullName>
    </submittedName>
</protein>
<sequence length="247" mass="27317">MKCLILAAGYATRLYPLTKNFPKPLLAVGGKTILDWLVDDIGAAGCVEEFAVVSNHKYIAHFAAWGRGKAQRITILDDGSTSNETRLGAVRDVQFALERMSPLEDLLLIAGDNVVNFSLTKFIAYAREKRASCVMRYFEPDAKKLCKTGVLEVDGNDRVLSMEEKPARPQTHWACPPFYYYTAADAQRISEGIAAGCGTDAPGSYVAWLCGKAPVYAMKMPGERYDIGDLETYKWVKQNYRGITAPI</sequence>
<dbReference type="PANTHER" id="PTHR42883:SF2">
    <property type="entry name" value="THYMIDYLYLTRANSFERASE"/>
    <property type="match status" value="1"/>
</dbReference>
<organism evidence="2 3">
    <name type="scientific">Candidatus Alectryocaccomicrobium excrementavium</name>
    <dbReference type="NCBI Taxonomy" id="2840668"/>
    <lineage>
        <taxon>Bacteria</taxon>
        <taxon>Bacillati</taxon>
        <taxon>Bacillota</taxon>
        <taxon>Clostridia</taxon>
        <taxon>Candidatus Alectryocaccomicrobium</taxon>
    </lineage>
</organism>
<dbReference type="SUPFAM" id="SSF53448">
    <property type="entry name" value="Nucleotide-diphospho-sugar transferases"/>
    <property type="match status" value="1"/>
</dbReference>
<evidence type="ECO:0000259" key="1">
    <source>
        <dbReference type="Pfam" id="PF00483"/>
    </source>
</evidence>
<comment type="caution">
    <text evidence="2">The sequence shown here is derived from an EMBL/GenBank/DDBJ whole genome shotgun (WGS) entry which is preliminary data.</text>
</comment>
<dbReference type="CDD" id="cd04181">
    <property type="entry name" value="NTP_transferase"/>
    <property type="match status" value="1"/>
</dbReference>
<evidence type="ECO:0000313" key="2">
    <source>
        <dbReference type="EMBL" id="HIS93803.1"/>
    </source>
</evidence>
<evidence type="ECO:0000313" key="3">
    <source>
        <dbReference type="Proteomes" id="UP000824140"/>
    </source>
</evidence>
<dbReference type="InterPro" id="IPR029044">
    <property type="entry name" value="Nucleotide-diphossugar_trans"/>
</dbReference>
<dbReference type="Pfam" id="PF00483">
    <property type="entry name" value="NTP_transferase"/>
    <property type="match status" value="1"/>
</dbReference>
<reference evidence="2" key="1">
    <citation type="submission" date="2020-10" db="EMBL/GenBank/DDBJ databases">
        <authorList>
            <person name="Gilroy R."/>
        </authorList>
    </citation>
    <scope>NUCLEOTIDE SEQUENCE</scope>
    <source>
        <strain evidence="2">13766</strain>
    </source>
</reference>
<proteinExistence type="predicted"/>
<gene>
    <name evidence="2" type="ORF">IAA84_12375</name>
</gene>
<dbReference type="Gene3D" id="3.90.550.10">
    <property type="entry name" value="Spore Coat Polysaccharide Biosynthesis Protein SpsA, Chain A"/>
    <property type="match status" value="1"/>
</dbReference>
<dbReference type="Proteomes" id="UP000824140">
    <property type="component" value="Unassembled WGS sequence"/>
</dbReference>
<dbReference type="PANTHER" id="PTHR42883">
    <property type="entry name" value="GLUCOSE-1-PHOSPHATE THYMIDYLTRANSFERASE"/>
    <property type="match status" value="1"/>
</dbReference>
<accession>A0A9D1G2Y4</accession>
<name>A0A9D1G2Y4_9FIRM</name>
<dbReference type="InterPro" id="IPR005835">
    <property type="entry name" value="NTP_transferase_dom"/>
</dbReference>
<dbReference type="AlphaFoldDB" id="A0A9D1G2Y4"/>
<feature type="domain" description="Nucleotidyl transferase" evidence="1">
    <location>
        <begin position="3"/>
        <end position="190"/>
    </location>
</feature>
<reference evidence="2" key="2">
    <citation type="journal article" date="2021" name="PeerJ">
        <title>Extensive microbial diversity within the chicken gut microbiome revealed by metagenomics and culture.</title>
        <authorList>
            <person name="Gilroy R."/>
            <person name="Ravi A."/>
            <person name="Getino M."/>
            <person name="Pursley I."/>
            <person name="Horton D.L."/>
            <person name="Alikhan N.F."/>
            <person name="Baker D."/>
            <person name="Gharbi K."/>
            <person name="Hall N."/>
            <person name="Watson M."/>
            <person name="Adriaenssens E.M."/>
            <person name="Foster-Nyarko E."/>
            <person name="Jarju S."/>
            <person name="Secka A."/>
            <person name="Antonio M."/>
            <person name="Oren A."/>
            <person name="Chaudhuri R.R."/>
            <person name="La Ragione R."/>
            <person name="Hildebrand F."/>
            <person name="Pallen M.J."/>
        </authorList>
    </citation>
    <scope>NUCLEOTIDE SEQUENCE</scope>
    <source>
        <strain evidence="2">13766</strain>
    </source>
</reference>